<dbReference type="CDD" id="cd00685">
    <property type="entry name" value="Trans_IPPS_HT"/>
    <property type="match status" value="1"/>
</dbReference>
<dbReference type="PROSITE" id="PS00723">
    <property type="entry name" value="POLYPRENYL_SYNTHASE_1"/>
    <property type="match status" value="1"/>
</dbReference>
<dbReference type="InterPro" id="IPR033749">
    <property type="entry name" value="Polyprenyl_synt_CS"/>
</dbReference>
<dbReference type="GO" id="GO:0008299">
    <property type="term" value="P:isoprenoid biosynthetic process"/>
    <property type="evidence" value="ECO:0007669"/>
    <property type="project" value="InterPro"/>
</dbReference>
<dbReference type="EMBL" id="FTNM01000004">
    <property type="protein sequence ID" value="SIR22506.1"/>
    <property type="molecule type" value="Genomic_DNA"/>
</dbReference>
<dbReference type="AlphaFoldDB" id="A0A1N6Z6V4"/>
<sequence>MSISLKEIQAPIAQEMELFEKKFRTSMKSKVLLLDKIMSYIVKRKGKQMRPMFVFFMAKLFRGDAIGDATYRGAALIELLHTATLVHDDVVDEANYRRGFFSVNALWKNKIAVLVGDYLLSKGLLLSLQNDDYELLKIVSNAVKEMSEGELLQIEKARRLDIDESVYFDIIRQKTASLIASCCAVGAASAGASKEDIEKARLFGEKVGIAFQIKDDLFDYGTAEIGKPVGIDIKEKKMTLPLIHALREADWMTRRRVIYNVKNNNGDNRRVQQVIDYVKTSGGIQYTIEVMNQYHAEALAILYTFPASPSRTSLEQLIAFTIEREK</sequence>
<dbReference type="SUPFAM" id="SSF48576">
    <property type="entry name" value="Terpenoid synthases"/>
    <property type="match status" value="1"/>
</dbReference>
<dbReference type="STRING" id="1077936.SAMN05421545_2788"/>
<gene>
    <name evidence="7" type="ORF">SAMN05421545_2788</name>
</gene>
<dbReference type="SFLD" id="SFLDS00005">
    <property type="entry name" value="Isoprenoid_Synthase_Type_I"/>
    <property type="match status" value="1"/>
</dbReference>
<dbReference type="InterPro" id="IPR008949">
    <property type="entry name" value="Isoprenoid_synthase_dom_sf"/>
</dbReference>
<keyword evidence="3 6" id="KW-0808">Transferase</keyword>
<dbReference type="PANTHER" id="PTHR12001:SF69">
    <property type="entry name" value="ALL TRANS-POLYPRENYL-DIPHOSPHATE SYNTHASE PDSS1"/>
    <property type="match status" value="1"/>
</dbReference>
<dbReference type="GO" id="GO:0046872">
    <property type="term" value="F:metal ion binding"/>
    <property type="evidence" value="ECO:0007669"/>
    <property type="project" value="UniProtKB-KW"/>
</dbReference>
<protein>
    <submittedName>
        <fullName evidence="7">Octaprenyl-diphosphate synthase</fullName>
    </submittedName>
</protein>
<comment type="similarity">
    <text evidence="2 6">Belongs to the FPP/GGPP synthase family.</text>
</comment>
<organism evidence="7 8">
    <name type="scientific">Pontibacter lucknowensis</name>
    <dbReference type="NCBI Taxonomy" id="1077936"/>
    <lineage>
        <taxon>Bacteria</taxon>
        <taxon>Pseudomonadati</taxon>
        <taxon>Bacteroidota</taxon>
        <taxon>Cytophagia</taxon>
        <taxon>Cytophagales</taxon>
        <taxon>Hymenobacteraceae</taxon>
        <taxon>Pontibacter</taxon>
    </lineage>
</organism>
<evidence type="ECO:0000256" key="1">
    <source>
        <dbReference type="ARBA" id="ARBA00001946"/>
    </source>
</evidence>
<reference evidence="8" key="1">
    <citation type="submission" date="2017-01" db="EMBL/GenBank/DDBJ databases">
        <authorList>
            <person name="Varghese N."/>
            <person name="Submissions S."/>
        </authorList>
    </citation>
    <scope>NUCLEOTIDE SEQUENCE [LARGE SCALE GENOMIC DNA]</scope>
    <source>
        <strain evidence="8">DM9</strain>
    </source>
</reference>
<evidence type="ECO:0000313" key="8">
    <source>
        <dbReference type="Proteomes" id="UP000185924"/>
    </source>
</evidence>
<keyword evidence="8" id="KW-1185">Reference proteome</keyword>
<proteinExistence type="inferred from homology"/>
<keyword evidence="5" id="KW-0460">Magnesium</keyword>
<dbReference type="InterPro" id="IPR000092">
    <property type="entry name" value="Polyprenyl_synt"/>
</dbReference>
<dbReference type="Pfam" id="PF00348">
    <property type="entry name" value="polyprenyl_synt"/>
    <property type="match status" value="1"/>
</dbReference>
<dbReference type="RefSeq" id="WP_076422547.1">
    <property type="nucleotide sequence ID" value="NZ_FTNM01000004.1"/>
</dbReference>
<dbReference type="GO" id="GO:0004659">
    <property type="term" value="F:prenyltransferase activity"/>
    <property type="evidence" value="ECO:0007669"/>
    <property type="project" value="InterPro"/>
</dbReference>
<dbReference type="PROSITE" id="PS00444">
    <property type="entry name" value="POLYPRENYL_SYNTHASE_2"/>
    <property type="match status" value="1"/>
</dbReference>
<comment type="cofactor">
    <cofactor evidence="1">
        <name>Mg(2+)</name>
        <dbReference type="ChEBI" id="CHEBI:18420"/>
    </cofactor>
</comment>
<name>A0A1N6Z6V4_9BACT</name>
<evidence type="ECO:0000256" key="4">
    <source>
        <dbReference type="ARBA" id="ARBA00022723"/>
    </source>
</evidence>
<dbReference type="Proteomes" id="UP000185924">
    <property type="component" value="Unassembled WGS sequence"/>
</dbReference>
<keyword evidence="4" id="KW-0479">Metal-binding</keyword>
<evidence type="ECO:0000256" key="2">
    <source>
        <dbReference type="ARBA" id="ARBA00006706"/>
    </source>
</evidence>
<dbReference type="PANTHER" id="PTHR12001">
    <property type="entry name" value="GERANYLGERANYL PYROPHOSPHATE SYNTHASE"/>
    <property type="match status" value="1"/>
</dbReference>
<evidence type="ECO:0000256" key="5">
    <source>
        <dbReference type="ARBA" id="ARBA00022842"/>
    </source>
</evidence>
<accession>A0A1N6Z6V4</accession>
<dbReference type="Gene3D" id="1.10.600.10">
    <property type="entry name" value="Farnesyl Diphosphate Synthase"/>
    <property type="match status" value="1"/>
</dbReference>
<evidence type="ECO:0000313" key="7">
    <source>
        <dbReference type="EMBL" id="SIR22506.1"/>
    </source>
</evidence>
<evidence type="ECO:0000256" key="3">
    <source>
        <dbReference type="ARBA" id="ARBA00022679"/>
    </source>
</evidence>
<dbReference type="OrthoDB" id="9805316at2"/>
<evidence type="ECO:0000256" key="6">
    <source>
        <dbReference type="RuleBase" id="RU004466"/>
    </source>
</evidence>